<comment type="caution">
    <text evidence="2">The sequence shown here is derived from an EMBL/GenBank/DDBJ whole genome shotgun (WGS) entry which is preliminary data.</text>
</comment>
<dbReference type="Pfam" id="PF01575">
    <property type="entry name" value="MaoC_dehydratas"/>
    <property type="match status" value="1"/>
</dbReference>
<organism evidence="2 3">
    <name type="scientific">candidate division CPR2 bacterium GW2011_GWC2_39_10</name>
    <dbReference type="NCBI Taxonomy" id="1618345"/>
    <lineage>
        <taxon>Bacteria</taxon>
        <taxon>Bacteria division CPR2</taxon>
    </lineage>
</organism>
<dbReference type="Proteomes" id="UP000034207">
    <property type="component" value="Unassembled WGS sequence"/>
</dbReference>
<dbReference type="PANTHER" id="PTHR43437:SF3">
    <property type="entry name" value="HYDROXYACYL-THIOESTER DEHYDRATASE TYPE 2, MITOCHONDRIAL"/>
    <property type="match status" value="1"/>
</dbReference>
<accession>A0A0G0LQ23</accession>
<feature type="domain" description="MaoC-like" evidence="1">
    <location>
        <begin position="17"/>
        <end position="114"/>
    </location>
</feature>
<proteinExistence type="predicted"/>
<dbReference type="InterPro" id="IPR002539">
    <property type="entry name" value="MaoC-like_dom"/>
</dbReference>
<dbReference type="STRING" id="1618345.UT18_C0026G0017"/>
<evidence type="ECO:0000313" key="3">
    <source>
        <dbReference type="Proteomes" id="UP000034207"/>
    </source>
</evidence>
<name>A0A0G0LQ23_UNCC2</name>
<dbReference type="AlphaFoldDB" id="A0A0G0LQ23"/>
<dbReference type="SUPFAM" id="SSF54637">
    <property type="entry name" value="Thioesterase/thiol ester dehydrase-isomerase"/>
    <property type="match status" value="1"/>
</dbReference>
<reference evidence="2 3" key="1">
    <citation type="journal article" date="2015" name="Nature">
        <title>rRNA introns, odd ribosomes, and small enigmatic genomes across a large radiation of phyla.</title>
        <authorList>
            <person name="Brown C.T."/>
            <person name="Hug L.A."/>
            <person name="Thomas B.C."/>
            <person name="Sharon I."/>
            <person name="Castelle C.J."/>
            <person name="Singh A."/>
            <person name="Wilkins M.J."/>
            <person name="Williams K.H."/>
            <person name="Banfield J.F."/>
        </authorList>
    </citation>
    <scope>NUCLEOTIDE SEQUENCE [LARGE SCALE GENOMIC DNA]</scope>
</reference>
<evidence type="ECO:0000259" key="1">
    <source>
        <dbReference type="Pfam" id="PF01575"/>
    </source>
</evidence>
<dbReference type="PANTHER" id="PTHR43437">
    <property type="entry name" value="HYDROXYACYL-THIOESTER DEHYDRATASE TYPE 2, MITOCHONDRIAL-RELATED"/>
    <property type="match status" value="1"/>
</dbReference>
<dbReference type="InterPro" id="IPR029069">
    <property type="entry name" value="HotDog_dom_sf"/>
</dbReference>
<evidence type="ECO:0000313" key="2">
    <source>
        <dbReference type="EMBL" id="KKQ93142.1"/>
    </source>
</evidence>
<dbReference type="GO" id="GO:0006633">
    <property type="term" value="P:fatty acid biosynthetic process"/>
    <property type="evidence" value="ECO:0007669"/>
    <property type="project" value="TreeGrafter"/>
</dbReference>
<dbReference type="EMBL" id="LBVV01000026">
    <property type="protein sequence ID" value="KKQ93142.1"/>
    <property type="molecule type" value="Genomic_DNA"/>
</dbReference>
<dbReference type="InterPro" id="IPR050965">
    <property type="entry name" value="UPF0336/Enoyl-CoA_hydratase"/>
</dbReference>
<sequence length="147" mass="16853">MEIWLDDLRITDTIETATSVFTQKQVINFAISGGDENRLHLDIDYAKNRPPFRKRIVHGELIATRMSALGAERIGYGPILLQTSTKTLFRAPVCVGEIFTCHYEVTEIKNCNNKYGTVCFATKLFFVESKKIIAYGERELIMLWKPF</sequence>
<dbReference type="Gene3D" id="3.10.129.10">
    <property type="entry name" value="Hotdog Thioesterase"/>
    <property type="match status" value="1"/>
</dbReference>
<dbReference type="GO" id="GO:0019171">
    <property type="term" value="F:(3R)-hydroxyacyl-[acyl-carrier-protein] dehydratase activity"/>
    <property type="evidence" value="ECO:0007669"/>
    <property type="project" value="TreeGrafter"/>
</dbReference>
<protein>
    <submittedName>
        <fullName evidence="2">Acyl dehydratase</fullName>
    </submittedName>
</protein>
<gene>
    <name evidence="2" type="ORF">UT18_C0026G0017</name>
</gene>